<dbReference type="AlphaFoldDB" id="A0A9P4HND2"/>
<evidence type="ECO:0000313" key="3">
    <source>
        <dbReference type="Proteomes" id="UP000799777"/>
    </source>
</evidence>
<dbReference type="Proteomes" id="UP000799777">
    <property type="component" value="Unassembled WGS sequence"/>
</dbReference>
<name>A0A9P4HND2_9PLEO</name>
<evidence type="ECO:0000256" key="1">
    <source>
        <dbReference type="SAM" id="MobiDB-lite"/>
    </source>
</evidence>
<protein>
    <submittedName>
        <fullName evidence="2">Uncharacterized protein</fullName>
    </submittedName>
</protein>
<dbReference type="EMBL" id="ML978155">
    <property type="protein sequence ID" value="KAF2036382.1"/>
    <property type="molecule type" value="Genomic_DNA"/>
</dbReference>
<proteinExistence type="predicted"/>
<dbReference type="OrthoDB" id="5238363at2759"/>
<accession>A0A9P4HND2</accession>
<evidence type="ECO:0000313" key="2">
    <source>
        <dbReference type="EMBL" id="KAF2036382.1"/>
    </source>
</evidence>
<sequence length="203" mass="22828">MSRVILQLTRQQSKLFKVSYAPDYKTFLPKFIISDSSHPLNETQKRRAKERGKEGLWWHTTTGVDLSKSSCVRGWARRRLRTAVVEELKARGYDENGKVAHVGSLTSSSNVPNATLFDLKGSLRLHAQAPLVPAKFVDVRADVSKILDIMVEAAKVQPNDQVHGQPTKPRVQRNPPMHMQSKRIAIPSNRMPRGSNGHQMAKT</sequence>
<gene>
    <name evidence="2" type="ORF">EK21DRAFT_96307</name>
</gene>
<keyword evidence="3" id="KW-1185">Reference proteome</keyword>
<comment type="caution">
    <text evidence="2">The sequence shown here is derived from an EMBL/GenBank/DDBJ whole genome shotgun (WGS) entry which is preliminary data.</text>
</comment>
<reference evidence="2" key="1">
    <citation type="journal article" date="2020" name="Stud. Mycol.">
        <title>101 Dothideomycetes genomes: a test case for predicting lifestyles and emergence of pathogens.</title>
        <authorList>
            <person name="Haridas S."/>
            <person name="Albert R."/>
            <person name="Binder M."/>
            <person name="Bloem J."/>
            <person name="Labutti K."/>
            <person name="Salamov A."/>
            <person name="Andreopoulos B."/>
            <person name="Baker S."/>
            <person name="Barry K."/>
            <person name="Bills G."/>
            <person name="Bluhm B."/>
            <person name="Cannon C."/>
            <person name="Castanera R."/>
            <person name="Culley D."/>
            <person name="Daum C."/>
            <person name="Ezra D."/>
            <person name="Gonzalez J."/>
            <person name="Henrissat B."/>
            <person name="Kuo A."/>
            <person name="Liang C."/>
            <person name="Lipzen A."/>
            <person name="Lutzoni F."/>
            <person name="Magnuson J."/>
            <person name="Mondo S."/>
            <person name="Nolan M."/>
            <person name="Ohm R."/>
            <person name="Pangilinan J."/>
            <person name="Park H.-J."/>
            <person name="Ramirez L."/>
            <person name="Alfaro M."/>
            <person name="Sun H."/>
            <person name="Tritt A."/>
            <person name="Yoshinaga Y."/>
            <person name="Zwiers L.-H."/>
            <person name="Turgeon B."/>
            <person name="Goodwin S."/>
            <person name="Spatafora J."/>
            <person name="Crous P."/>
            <person name="Grigoriev I."/>
        </authorList>
    </citation>
    <scope>NUCLEOTIDE SEQUENCE</scope>
    <source>
        <strain evidence="2">CBS 110217</strain>
    </source>
</reference>
<feature type="region of interest" description="Disordered" evidence="1">
    <location>
        <begin position="159"/>
        <end position="203"/>
    </location>
</feature>
<organism evidence="2 3">
    <name type="scientific">Setomelanomma holmii</name>
    <dbReference type="NCBI Taxonomy" id="210430"/>
    <lineage>
        <taxon>Eukaryota</taxon>
        <taxon>Fungi</taxon>
        <taxon>Dikarya</taxon>
        <taxon>Ascomycota</taxon>
        <taxon>Pezizomycotina</taxon>
        <taxon>Dothideomycetes</taxon>
        <taxon>Pleosporomycetidae</taxon>
        <taxon>Pleosporales</taxon>
        <taxon>Pleosporineae</taxon>
        <taxon>Phaeosphaeriaceae</taxon>
        <taxon>Setomelanomma</taxon>
    </lineage>
</organism>